<dbReference type="InterPro" id="IPR050638">
    <property type="entry name" value="AA-Vitamin_Transporters"/>
</dbReference>
<feature type="transmembrane region" description="Helical" evidence="6">
    <location>
        <begin position="186"/>
        <end position="209"/>
    </location>
</feature>
<gene>
    <name evidence="8" type="ORF">Afil01_17360</name>
</gene>
<protein>
    <submittedName>
        <fullName evidence="8">Transporter</fullName>
    </submittedName>
</protein>
<evidence type="ECO:0000256" key="4">
    <source>
        <dbReference type="ARBA" id="ARBA00022989"/>
    </source>
</evidence>
<dbReference type="PANTHER" id="PTHR32322">
    <property type="entry name" value="INNER MEMBRANE TRANSPORTER"/>
    <property type="match status" value="1"/>
</dbReference>
<feature type="transmembrane region" description="Helical" evidence="6">
    <location>
        <begin position="277"/>
        <end position="293"/>
    </location>
</feature>
<feature type="transmembrane region" description="Helical" evidence="6">
    <location>
        <begin position="70"/>
        <end position="91"/>
    </location>
</feature>
<feature type="transmembrane region" description="Helical" evidence="6">
    <location>
        <begin position="12"/>
        <end position="32"/>
    </location>
</feature>
<dbReference type="Pfam" id="PF00892">
    <property type="entry name" value="EamA"/>
    <property type="match status" value="2"/>
</dbReference>
<feature type="transmembrane region" description="Helical" evidence="6">
    <location>
        <begin position="221"/>
        <end position="239"/>
    </location>
</feature>
<dbReference type="EMBL" id="BSTX01000001">
    <property type="protein sequence ID" value="GLZ76929.1"/>
    <property type="molecule type" value="Genomic_DNA"/>
</dbReference>
<feature type="transmembrane region" description="Helical" evidence="6">
    <location>
        <begin position="126"/>
        <end position="146"/>
    </location>
</feature>
<evidence type="ECO:0000313" key="8">
    <source>
        <dbReference type="EMBL" id="GLZ76929.1"/>
    </source>
</evidence>
<feature type="domain" description="EamA" evidence="7">
    <location>
        <begin position="12"/>
        <end position="143"/>
    </location>
</feature>
<evidence type="ECO:0000256" key="6">
    <source>
        <dbReference type="SAM" id="Phobius"/>
    </source>
</evidence>
<comment type="similarity">
    <text evidence="2">Belongs to the EamA transporter family.</text>
</comment>
<comment type="subcellular location">
    <subcellularLocation>
        <location evidence="1">Membrane</location>
        <topology evidence="1">Multi-pass membrane protein</topology>
    </subcellularLocation>
</comment>
<organism evidence="8 9">
    <name type="scientific">Actinorhabdospora filicis</name>
    <dbReference type="NCBI Taxonomy" id="1785913"/>
    <lineage>
        <taxon>Bacteria</taxon>
        <taxon>Bacillati</taxon>
        <taxon>Actinomycetota</taxon>
        <taxon>Actinomycetes</taxon>
        <taxon>Micromonosporales</taxon>
        <taxon>Micromonosporaceae</taxon>
        <taxon>Actinorhabdospora</taxon>
    </lineage>
</organism>
<dbReference type="GO" id="GO:0016020">
    <property type="term" value="C:membrane"/>
    <property type="evidence" value="ECO:0007669"/>
    <property type="project" value="UniProtKB-SubCell"/>
</dbReference>
<evidence type="ECO:0000313" key="9">
    <source>
        <dbReference type="Proteomes" id="UP001165079"/>
    </source>
</evidence>
<evidence type="ECO:0000256" key="1">
    <source>
        <dbReference type="ARBA" id="ARBA00004141"/>
    </source>
</evidence>
<name>A0A9W6SJU2_9ACTN</name>
<feature type="transmembrane region" description="Helical" evidence="6">
    <location>
        <begin position="152"/>
        <end position="174"/>
    </location>
</feature>
<evidence type="ECO:0000256" key="2">
    <source>
        <dbReference type="ARBA" id="ARBA00007362"/>
    </source>
</evidence>
<feature type="domain" description="EamA" evidence="7">
    <location>
        <begin position="155"/>
        <end position="293"/>
    </location>
</feature>
<feature type="transmembrane region" description="Helical" evidence="6">
    <location>
        <begin position="97"/>
        <end position="119"/>
    </location>
</feature>
<dbReference type="Proteomes" id="UP001165079">
    <property type="component" value="Unassembled WGS sequence"/>
</dbReference>
<keyword evidence="3 6" id="KW-0812">Transmembrane</keyword>
<evidence type="ECO:0000256" key="3">
    <source>
        <dbReference type="ARBA" id="ARBA00022692"/>
    </source>
</evidence>
<evidence type="ECO:0000259" key="7">
    <source>
        <dbReference type="Pfam" id="PF00892"/>
    </source>
</evidence>
<dbReference type="RefSeq" id="WP_285662075.1">
    <property type="nucleotide sequence ID" value="NZ_BSTX01000001.1"/>
</dbReference>
<keyword evidence="5 6" id="KW-0472">Membrane</keyword>
<reference evidence="8" key="1">
    <citation type="submission" date="2023-03" db="EMBL/GenBank/DDBJ databases">
        <title>Actinorhabdospora filicis NBRC 111898.</title>
        <authorList>
            <person name="Ichikawa N."/>
            <person name="Sato H."/>
            <person name="Tonouchi N."/>
        </authorList>
    </citation>
    <scope>NUCLEOTIDE SEQUENCE</scope>
    <source>
        <strain evidence="8">NBRC 111898</strain>
    </source>
</reference>
<evidence type="ECO:0000256" key="5">
    <source>
        <dbReference type="ARBA" id="ARBA00023136"/>
    </source>
</evidence>
<proteinExistence type="inferred from homology"/>
<accession>A0A9W6SJU2</accession>
<dbReference type="SUPFAM" id="SSF103481">
    <property type="entry name" value="Multidrug resistance efflux transporter EmrE"/>
    <property type="match status" value="2"/>
</dbReference>
<dbReference type="PANTHER" id="PTHR32322:SF9">
    <property type="entry name" value="AMINO-ACID METABOLITE EFFLUX PUMP-RELATED"/>
    <property type="match status" value="1"/>
</dbReference>
<sequence>MATTPSPRTWLPAFAVLALVWGNSFLFIKVAVADLHPFQLTLIRVVVGALTMLAIILVTRDRLPRGWKLWGHFFAASTVMSTIPFTLFGYGETQVSSVLAAIWNATTPLCTLLFTLVLLKGERPSAGRIGGLVLGFLGVMVVLGVWRPMAGGAIMGSLACFIAAASYGLGGVYMRKFLSDRPESGVALSFGQLVAATAQILVIAPIMGVSPVPTQAVEPKAWASVLALGALGTGLAYMLMYRTVRIVGVTTMSTVTYLLPVVAGVTGVALLGEHISWNQPVGALVVLAAIALTQGRFTKKRAESPVAAGVD</sequence>
<keyword evidence="4 6" id="KW-1133">Transmembrane helix</keyword>
<dbReference type="InterPro" id="IPR037185">
    <property type="entry name" value="EmrE-like"/>
</dbReference>
<feature type="transmembrane region" description="Helical" evidence="6">
    <location>
        <begin position="246"/>
        <end position="271"/>
    </location>
</feature>
<feature type="transmembrane region" description="Helical" evidence="6">
    <location>
        <begin position="38"/>
        <end position="58"/>
    </location>
</feature>
<dbReference type="InterPro" id="IPR000620">
    <property type="entry name" value="EamA_dom"/>
</dbReference>
<keyword evidence="9" id="KW-1185">Reference proteome</keyword>
<comment type="caution">
    <text evidence="8">The sequence shown here is derived from an EMBL/GenBank/DDBJ whole genome shotgun (WGS) entry which is preliminary data.</text>
</comment>
<dbReference type="AlphaFoldDB" id="A0A9W6SJU2"/>